<keyword evidence="6" id="KW-0805">Transcription regulation</keyword>
<dbReference type="Pfam" id="PF09021">
    <property type="entry name" value="HutP"/>
    <property type="match status" value="1"/>
</dbReference>
<evidence type="ECO:0000256" key="1">
    <source>
        <dbReference type="ARBA" id="ARBA00002945"/>
    </source>
</evidence>
<evidence type="ECO:0000256" key="8">
    <source>
        <dbReference type="ARBA" id="ARBA00023163"/>
    </source>
</evidence>
<dbReference type="InterPro" id="IPR015111">
    <property type="entry name" value="Regulatory_HutP"/>
</dbReference>
<dbReference type="InterPro" id="IPR036482">
    <property type="entry name" value="Regulatory_HutP_sf"/>
</dbReference>
<dbReference type="EMBL" id="CP046244">
    <property type="protein sequence ID" value="QGP91631.1"/>
    <property type="molecule type" value="Genomic_DNA"/>
</dbReference>
<organism evidence="9 10">
    <name type="scientific">Neomoorella glycerini</name>
    <dbReference type="NCBI Taxonomy" id="55779"/>
    <lineage>
        <taxon>Bacteria</taxon>
        <taxon>Bacillati</taxon>
        <taxon>Bacillota</taxon>
        <taxon>Clostridia</taxon>
        <taxon>Neomoorellales</taxon>
        <taxon>Neomoorellaceae</taxon>
        <taxon>Neomoorella</taxon>
    </lineage>
</organism>
<comment type="subunit">
    <text evidence="3">Homohexamer.</text>
</comment>
<dbReference type="CDD" id="cd11640">
    <property type="entry name" value="HutP"/>
    <property type="match status" value="1"/>
</dbReference>
<evidence type="ECO:0000256" key="2">
    <source>
        <dbReference type="ARBA" id="ARBA00009992"/>
    </source>
</evidence>
<evidence type="ECO:0000313" key="10">
    <source>
        <dbReference type="Proteomes" id="UP000425916"/>
    </source>
</evidence>
<dbReference type="GO" id="GO:0003723">
    <property type="term" value="F:RNA binding"/>
    <property type="evidence" value="ECO:0007669"/>
    <property type="project" value="UniProtKB-KW"/>
</dbReference>
<evidence type="ECO:0000256" key="7">
    <source>
        <dbReference type="ARBA" id="ARBA00023159"/>
    </source>
</evidence>
<gene>
    <name evidence="9" type="ORF">MGLY_09720</name>
</gene>
<name>A0A6I5ZQ19_9FIRM</name>
<keyword evidence="7" id="KW-0010">Activator</keyword>
<evidence type="ECO:0000256" key="3">
    <source>
        <dbReference type="ARBA" id="ARBA00011643"/>
    </source>
</evidence>
<comment type="function">
    <text evidence="1">Antiterminator that binds to cis-acting regulatory sequences on the mRNA in the presence of histidine, thereby suppressing transcription termination and activating the hut operon for histidine utilization.</text>
</comment>
<protein>
    <recommendedName>
        <fullName evidence="4">Hut operon positive regulatory protein</fullName>
    </recommendedName>
</protein>
<dbReference type="Proteomes" id="UP000425916">
    <property type="component" value="Chromosome"/>
</dbReference>
<proteinExistence type="inferred from homology"/>
<evidence type="ECO:0000256" key="4">
    <source>
        <dbReference type="ARBA" id="ARBA00019377"/>
    </source>
</evidence>
<dbReference type="SUPFAM" id="SSF111064">
    <property type="entry name" value="Hut operon positive regulatory protein HutP"/>
    <property type="match status" value="1"/>
</dbReference>
<evidence type="ECO:0000256" key="6">
    <source>
        <dbReference type="ARBA" id="ARBA00023015"/>
    </source>
</evidence>
<keyword evidence="10" id="KW-1185">Reference proteome</keyword>
<evidence type="ECO:0000256" key="5">
    <source>
        <dbReference type="ARBA" id="ARBA00022884"/>
    </source>
</evidence>
<comment type="similarity">
    <text evidence="2">Belongs to the HutP family.</text>
</comment>
<dbReference type="AlphaFoldDB" id="A0A6I5ZQ19"/>
<dbReference type="Gene3D" id="3.40.1510.10">
    <property type="entry name" value="Hut operon regulatory protein HutP"/>
    <property type="match status" value="1"/>
</dbReference>
<accession>A0A6I5ZQ19</accession>
<evidence type="ECO:0000313" key="9">
    <source>
        <dbReference type="EMBL" id="QGP91631.1"/>
    </source>
</evidence>
<reference evidence="9 10" key="1">
    <citation type="submission" date="2019-11" db="EMBL/GenBank/DDBJ databases">
        <title>Genome sequence of Moorella glycerini DSM11254.</title>
        <authorList>
            <person name="Poehlein A."/>
            <person name="Boeer T."/>
            <person name="Daniel R."/>
        </authorList>
    </citation>
    <scope>NUCLEOTIDE SEQUENCE [LARGE SCALE GENOMIC DNA]</scope>
    <source>
        <strain evidence="9 10">DSM 11254</strain>
    </source>
</reference>
<keyword evidence="5" id="KW-0694">RNA-binding</keyword>
<sequence>MLAMTDDREEEESIKEWLASIGYKKAVATEVSGPLADFKQKVMKNAVAAALHTGIIENDPRKLHGLVHAVLEATQGILIAALANPSIKVKMGIVTDDKWVAVGMFGVTALHVCTNHERAGLGVMHL</sequence>
<keyword evidence="8" id="KW-0804">Transcription</keyword>